<proteinExistence type="inferred from homology"/>
<name>A0A8S4A2G7_9EUPU</name>
<evidence type="ECO:0000256" key="4">
    <source>
        <dbReference type="ARBA" id="ARBA00022448"/>
    </source>
</evidence>
<evidence type="ECO:0000313" key="11">
    <source>
        <dbReference type="Proteomes" id="UP000678393"/>
    </source>
</evidence>
<protein>
    <recommendedName>
        <fullName evidence="3">AP-5 complex subunit mu-1</fullName>
    </recommendedName>
    <alternativeName>
        <fullName evidence="8">Adaptor-related protein complex 5 subunit mu-1</fullName>
    </alternativeName>
</protein>
<dbReference type="GO" id="GO:0015031">
    <property type="term" value="P:protein transport"/>
    <property type="evidence" value="ECO:0007669"/>
    <property type="project" value="UniProtKB-KW"/>
</dbReference>
<dbReference type="GO" id="GO:0005770">
    <property type="term" value="C:late endosome"/>
    <property type="evidence" value="ECO:0007669"/>
    <property type="project" value="TreeGrafter"/>
</dbReference>
<evidence type="ECO:0000256" key="6">
    <source>
        <dbReference type="ARBA" id="ARBA00023136"/>
    </source>
</evidence>
<dbReference type="PROSITE" id="PS51072">
    <property type="entry name" value="MHD"/>
    <property type="match status" value="1"/>
</dbReference>
<dbReference type="OrthoDB" id="1877176at2759"/>
<keyword evidence="4" id="KW-0813">Transport</keyword>
<accession>A0A8S4A2G7</accession>
<dbReference type="Pfam" id="PF00928">
    <property type="entry name" value="Adap_comp_sub"/>
    <property type="match status" value="1"/>
</dbReference>
<dbReference type="InterPro" id="IPR039591">
    <property type="entry name" value="AP5M1"/>
</dbReference>
<comment type="subcellular location">
    <subcellularLocation>
        <location evidence="7">Endomembrane system</location>
        <topology evidence="7">Peripheral membrane protein</topology>
        <orientation evidence="7">Cytoplasmic side</orientation>
    </subcellularLocation>
</comment>
<keyword evidence="6" id="KW-0472">Membrane</keyword>
<evidence type="ECO:0000256" key="7">
    <source>
        <dbReference type="ARBA" id="ARBA00029433"/>
    </source>
</evidence>
<dbReference type="SUPFAM" id="SSF49447">
    <property type="entry name" value="Second domain of Mu2 adaptin subunit (ap50) of ap2 adaptor"/>
    <property type="match status" value="1"/>
</dbReference>
<dbReference type="PANTHER" id="PTHR16082">
    <property type="entry name" value="AP-5 COMPLEX SUBUNIT MU-1"/>
    <property type="match status" value="1"/>
</dbReference>
<dbReference type="GO" id="GO:0005829">
    <property type="term" value="C:cytosol"/>
    <property type="evidence" value="ECO:0007669"/>
    <property type="project" value="TreeGrafter"/>
</dbReference>
<dbReference type="PANTHER" id="PTHR16082:SF2">
    <property type="entry name" value="AP-5 COMPLEX SUBUNIT MU-1"/>
    <property type="match status" value="1"/>
</dbReference>
<evidence type="ECO:0000313" key="10">
    <source>
        <dbReference type="EMBL" id="CAG5134532.1"/>
    </source>
</evidence>
<evidence type="ECO:0000256" key="5">
    <source>
        <dbReference type="ARBA" id="ARBA00022927"/>
    </source>
</evidence>
<comment type="subunit">
    <text evidence="2">Probably part of the adaptor protein complex 5 (AP-5) a tetramer composed of AP5B1, AP5M1, AP5S1 and AP5Z1.</text>
</comment>
<evidence type="ECO:0000259" key="9">
    <source>
        <dbReference type="PROSITE" id="PS51072"/>
    </source>
</evidence>
<dbReference type="InterPro" id="IPR036168">
    <property type="entry name" value="AP2_Mu_C_sf"/>
</dbReference>
<evidence type="ECO:0000256" key="3">
    <source>
        <dbReference type="ARBA" id="ARBA00021851"/>
    </source>
</evidence>
<keyword evidence="5" id="KW-0653">Protein transport</keyword>
<reference evidence="10" key="1">
    <citation type="submission" date="2021-04" db="EMBL/GenBank/DDBJ databases">
        <authorList>
            <consortium name="Molecular Ecology Group"/>
        </authorList>
    </citation>
    <scope>NUCLEOTIDE SEQUENCE</scope>
</reference>
<feature type="domain" description="MHD" evidence="9">
    <location>
        <begin position="211"/>
        <end position="484"/>
    </location>
</feature>
<dbReference type="GO" id="GO:0005764">
    <property type="term" value="C:lysosome"/>
    <property type="evidence" value="ECO:0007669"/>
    <property type="project" value="TreeGrafter"/>
</dbReference>
<comment type="similarity">
    <text evidence="1">Belongs to the adaptor complexes medium subunit family.</text>
</comment>
<keyword evidence="11" id="KW-1185">Reference proteome</keyword>
<evidence type="ECO:0000256" key="2">
    <source>
        <dbReference type="ARBA" id="ARBA00011174"/>
    </source>
</evidence>
<dbReference type="GO" id="GO:0016197">
    <property type="term" value="P:endosomal transport"/>
    <property type="evidence" value="ECO:0007669"/>
    <property type="project" value="TreeGrafter"/>
</dbReference>
<comment type="caution">
    <text evidence="10">The sequence shown here is derived from an EMBL/GenBank/DDBJ whole genome shotgun (WGS) entry which is preliminary data.</text>
</comment>
<sequence>MSVAIRHVWIIQLPITGVKKATILFSRKFPSVEKRSKLTHGEAYIPVPQASDMLQLLVQEISQTYNATQFIPSRDRCDLPIQKPVHRIFTDGGVLWPVVAIEKNGLLLCCMPLVEGTDHITDNASIPVINIPSIPLGVSLLETLAEYLKVSKLEMPNRLLELPSFINEVAPFGLVRDGSVDNLCARLANKPCMVTKSHKVAAWRSAGYKGKSSLQVCVTEYINASQCAQETWQDISQVYGEVTCKAEFEGAGVNITLNIANQGDGLSIPLDMLTVHPCMERADWQDHDLANATSHSASRRVRFSPPLEHFTLCTYTVKRLLELPIFGVYHLKLDDTKASITVQLKLNDQIKNNFEVCELHIPFYTRDKISNVDGTPTQGSVSLSSSKKVLIWNIGQKFTSKDQQASLAATVTFASADQGLPAPSVEDAFCRGNNSYAQLNFKIQDFTMSGCWIDPKSIQVSPSTKFKLQLNREYLSVDYKIWNSGGEALTTQAVHEV</sequence>
<dbReference type="CDD" id="cd09256">
    <property type="entry name" value="AP_MuD_MHD"/>
    <property type="match status" value="1"/>
</dbReference>
<organism evidence="10 11">
    <name type="scientific">Candidula unifasciata</name>
    <dbReference type="NCBI Taxonomy" id="100452"/>
    <lineage>
        <taxon>Eukaryota</taxon>
        <taxon>Metazoa</taxon>
        <taxon>Spiralia</taxon>
        <taxon>Lophotrochozoa</taxon>
        <taxon>Mollusca</taxon>
        <taxon>Gastropoda</taxon>
        <taxon>Heterobranchia</taxon>
        <taxon>Euthyneura</taxon>
        <taxon>Panpulmonata</taxon>
        <taxon>Eupulmonata</taxon>
        <taxon>Stylommatophora</taxon>
        <taxon>Helicina</taxon>
        <taxon>Helicoidea</taxon>
        <taxon>Geomitridae</taxon>
        <taxon>Candidula</taxon>
    </lineage>
</organism>
<dbReference type="InterPro" id="IPR028565">
    <property type="entry name" value="MHD"/>
</dbReference>
<dbReference type="Gene3D" id="2.60.40.1170">
    <property type="entry name" value="Mu homology domain, subdomain B"/>
    <property type="match status" value="2"/>
</dbReference>
<dbReference type="Proteomes" id="UP000678393">
    <property type="component" value="Unassembled WGS sequence"/>
</dbReference>
<dbReference type="GO" id="GO:0030119">
    <property type="term" value="C:AP-type membrane coat adaptor complex"/>
    <property type="evidence" value="ECO:0007669"/>
    <property type="project" value="TreeGrafter"/>
</dbReference>
<evidence type="ECO:0000256" key="1">
    <source>
        <dbReference type="ARBA" id="ARBA00005324"/>
    </source>
</evidence>
<dbReference type="AlphaFoldDB" id="A0A8S4A2G7"/>
<dbReference type="EMBL" id="CAJHNH020007301">
    <property type="protein sequence ID" value="CAG5134532.1"/>
    <property type="molecule type" value="Genomic_DNA"/>
</dbReference>
<gene>
    <name evidence="10" type="ORF">CUNI_LOCUS20090</name>
</gene>
<evidence type="ECO:0000256" key="8">
    <source>
        <dbReference type="ARBA" id="ARBA00030827"/>
    </source>
</evidence>